<evidence type="ECO:0000313" key="2">
    <source>
        <dbReference type="EMBL" id="GAA4248402.1"/>
    </source>
</evidence>
<dbReference type="InterPro" id="IPR008538">
    <property type="entry name" value="Uma2"/>
</dbReference>
<proteinExistence type="predicted"/>
<comment type="caution">
    <text evidence="2">The sequence shown here is derived from an EMBL/GenBank/DDBJ whole genome shotgun (WGS) entry which is preliminary data.</text>
</comment>
<dbReference type="PANTHER" id="PTHR35400">
    <property type="entry name" value="SLR1083 PROTEIN"/>
    <property type="match status" value="1"/>
</dbReference>
<gene>
    <name evidence="2" type="ORF">GCM10022255_028280</name>
</gene>
<sequence length="186" mass="20001">MSAESVGRHMPAITTLDDLTAMIAADQHGHRYEISPEGVLSVMPPPDYEHAVIATRLMGWLIMAGWPLERITQAVGLRIPGSDGGVGGRIPDLVVWAKAPAQPRAVWLPVDGVLLVVEIISAGSKAADTLTKRVEYAGAGIAQYWTVDRDASQTVTMYRLAHDGYQVGATMPLGWVLNTAPAEYLD</sequence>
<dbReference type="CDD" id="cd06260">
    <property type="entry name" value="DUF820-like"/>
    <property type="match status" value="1"/>
</dbReference>
<dbReference type="Pfam" id="PF05685">
    <property type="entry name" value="Uma2"/>
    <property type="match status" value="1"/>
</dbReference>
<dbReference type="InterPro" id="IPR012296">
    <property type="entry name" value="Nuclease_put_TT1808"/>
</dbReference>
<dbReference type="SUPFAM" id="SSF52980">
    <property type="entry name" value="Restriction endonuclease-like"/>
    <property type="match status" value="1"/>
</dbReference>
<keyword evidence="3" id="KW-1185">Reference proteome</keyword>
<dbReference type="Gene3D" id="3.90.1570.10">
    <property type="entry name" value="tt1808, chain A"/>
    <property type="match status" value="1"/>
</dbReference>
<dbReference type="RefSeq" id="WP_345125957.1">
    <property type="nucleotide sequence ID" value="NZ_BAABAT010000006.1"/>
</dbReference>
<dbReference type="InterPro" id="IPR011335">
    <property type="entry name" value="Restrct_endonuc-II-like"/>
</dbReference>
<feature type="domain" description="Putative restriction endonuclease" evidence="1">
    <location>
        <begin position="18"/>
        <end position="177"/>
    </location>
</feature>
<evidence type="ECO:0000313" key="3">
    <source>
        <dbReference type="Proteomes" id="UP001500620"/>
    </source>
</evidence>
<dbReference type="Proteomes" id="UP001500620">
    <property type="component" value="Unassembled WGS sequence"/>
</dbReference>
<organism evidence="2 3">
    <name type="scientific">Dactylosporangium darangshiense</name>
    <dbReference type="NCBI Taxonomy" id="579108"/>
    <lineage>
        <taxon>Bacteria</taxon>
        <taxon>Bacillati</taxon>
        <taxon>Actinomycetota</taxon>
        <taxon>Actinomycetes</taxon>
        <taxon>Micromonosporales</taxon>
        <taxon>Micromonosporaceae</taxon>
        <taxon>Dactylosporangium</taxon>
    </lineage>
</organism>
<evidence type="ECO:0000259" key="1">
    <source>
        <dbReference type="Pfam" id="PF05685"/>
    </source>
</evidence>
<dbReference type="EMBL" id="BAABAT010000006">
    <property type="protein sequence ID" value="GAA4248402.1"/>
    <property type="molecule type" value="Genomic_DNA"/>
</dbReference>
<protein>
    <recommendedName>
        <fullName evidence="1">Putative restriction endonuclease domain-containing protein</fullName>
    </recommendedName>
</protein>
<dbReference type="PANTHER" id="PTHR35400:SF3">
    <property type="entry name" value="SLL1072 PROTEIN"/>
    <property type="match status" value="1"/>
</dbReference>
<name>A0ABP8D668_9ACTN</name>
<accession>A0ABP8D668</accession>
<reference evidence="3" key="1">
    <citation type="journal article" date="2019" name="Int. J. Syst. Evol. Microbiol.">
        <title>The Global Catalogue of Microorganisms (GCM) 10K type strain sequencing project: providing services to taxonomists for standard genome sequencing and annotation.</title>
        <authorList>
            <consortium name="The Broad Institute Genomics Platform"/>
            <consortium name="The Broad Institute Genome Sequencing Center for Infectious Disease"/>
            <person name="Wu L."/>
            <person name="Ma J."/>
        </authorList>
    </citation>
    <scope>NUCLEOTIDE SEQUENCE [LARGE SCALE GENOMIC DNA]</scope>
    <source>
        <strain evidence="3">JCM 17441</strain>
    </source>
</reference>